<evidence type="ECO:0000259" key="11">
    <source>
        <dbReference type="PROSITE" id="PS50109"/>
    </source>
</evidence>
<dbReference type="Gene3D" id="1.20.120.160">
    <property type="entry name" value="HPT domain"/>
    <property type="match status" value="1"/>
</dbReference>
<feature type="modified residue" description="4-aspartylphosphate" evidence="9">
    <location>
        <position position="642"/>
    </location>
</feature>
<comment type="caution">
    <text evidence="13">The sequence shown here is derived from an EMBL/GenBank/DDBJ whole genome shotgun (WGS) entry which is preliminary data.</text>
</comment>
<evidence type="ECO:0000256" key="1">
    <source>
        <dbReference type="ARBA" id="ARBA00000085"/>
    </source>
</evidence>
<comment type="function">
    <text evidence="8">May play the central regulatory role in sporulation. It may be an element of the effector pathway responsible for the activation of sporulation genes in response to nutritional stress. Spo0A may act in concert with spo0H (a sigma factor) to control the expression of some genes that are critical to the sporulation process.</text>
</comment>
<proteinExistence type="predicted"/>
<keyword evidence="4 9" id="KW-0597">Phosphoprotein</keyword>
<feature type="transmembrane region" description="Helical" evidence="10">
    <location>
        <begin position="92"/>
        <end position="109"/>
    </location>
</feature>
<dbReference type="CDD" id="cd17546">
    <property type="entry name" value="REC_hyHK_CKI1_RcsC-like"/>
    <property type="match status" value="1"/>
</dbReference>
<feature type="domain" description="Response regulatory" evidence="12">
    <location>
        <begin position="593"/>
        <end position="706"/>
    </location>
</feature>
<dbReference type="Pfam" id="PF02518">
    <property type="entry name" value="HATPase_c"/>
    <property type="match status" value="1"/>
</dbReference>
<dbReference type="InterPro" id="IPR003594">
    <property type="entry name" value="HATPase_dom"/>
</dbReference>
<evidence type="ECO:0000256" key="10">
    <source>
        <dbReference type="SAM" id="Phobius"/>
    </source>
</evidence>
<accession>A0A395V714</accession>
<dbReference type="SUPFAM" id="SSF55874">
    <property type="entry name" value="ATPase domain of HSP90 chaperone/DNA topoisomerase II/histidine kinase"/>
    <property type="match status" value="1"/>
</dbReference>
<evidence type="ECO:0000313" key="13">
    <source>
        <dbReference type="EMBL" id="RGS40832.1"/>
    </source>
</evidence>
<organism evidence="13 14">
    <name type="scientific">Roseburia hominis</name>
    <dbReference type="NCBI Taxonomy" id="301301"/>
    <lineage>
        <taxon>Bacteria</taxon>
        <taxon>Bacillati</taxon>
        <taxon>Bacillota</taxon>
        <taxon>Clostridia</taxon>
        <taxon>Lachnospirales</taxon>
        <taxon>Lachnospiraceae</taxon>
        <taxon>Roseburia</taxon>
    </lineage>
</organism>
<dbReference type="PANTHER" id="PTHR43047:SF72">
    <property type="entry name" value="OSMOSENSING HISTIDINE PROTEIN KINASE SLN1"/>
    <property type="match status" value="1"/>
</dbReference>
<dbReference type="Pfam" id="PF00512">
    <property type="entry name" value="HisKA"/>
    <property type="match status" value="1"/>
</dbReference>
<dbReference type="SMART" id="SM00387">
    <property type="entry name" value="HATPase_c"/>
    <property type="match status" value="1"/>
</dbReference>
<dbReference type="SMART" id="SM00448">
    <property type="entry name" value="REC"/>
    <property type="match status" value="1"/>
</dbReference>
<feature type="transmembrane region" description="Helical" evidence="10">
    <location>
        <begin position="150"/>
        <end position="167"/>
    </location>
</feature>
<dbReference type="GO" id="GO:0009927">
    <property type="term" value="F:histidine phosphotransfer kinase activity"/>
    <property type="evidence" value="ECO:0007669"/>
    <property type="project" value="TreeGrafter"/>
</dbReference>
<dbReference type="RefSeq" id="WP_118097308.1">
    <property type="nucleotide sequence ID" value="NZ_QRVL01000005.1"/>
</dbReference>
<dbReference type="InterPro" id="IPR005467">
    <property type="entry name" value="His_kinase_dom"/>
</dbReference>
<dbReference type="PROSITE" id="PS50109">
    <property type="entry name" value="HIS_KIN"/>
    <property type="match status" value="1"/>
</dbReference>
<keyword evidence="10" id="KW-1133">Transmembrane helix</keyword>
<dbReference type="InterPro" id="IPR003661">
    <property type="entry name" value="HisK_dim/P_dom"/>
</dbReference>
<feature type="domain" description="Histidine kinase" evidence="11">
    <location>
        <begin position="335"/>
        <end position="556"/>
    </location>
</feature>
<dbReference type="PRINTS" id="PR00344">
    <property type="entry name" value="BCTRLSENSOR"/>
</dbReference>
<dbReference type="EC" id="2.7.13.3" evidence="2"/>
<evidence type="ECO:0000256" key="7">
    <source>
        <dbReference type="ARBA" id="ARBA00023012"/>
    </source>
</evidence>
<dbReference type="SMART" id="SM00388">
    <property type="entry name" value="HisKA"/>
    <property type="match status" value="1"/>
</dbReference>
<evidence type="ECO:0000256" key="4">
    <source>
        <dbReference type="ARBA" id="ARBA00022553"/>
    </source>
</evidence>
<keyword evidence="10" id="KW-0812">Transmembrane</keyword>
<dbReference type="InterPro" id="IPR011006">
    <property type="entry name" value="CheY-like_superfamily"/>
</dbReference>
<keyword evidence="10" id="KW-0472">Membrane</keyword>
<feature type="transmembrane region" description="Helical" evidence="10">
    <location>
        <begin position="66"/>
        <end position="86"/>
    </location>
</feature>
<dbReference type="PANTHER" id="PTHR43047">
    <property type="entry name" value="TWO-COMPONENT HISTIDINE PROTEIN KINASE"/>
    <property type="match status" value="1"/>
</dbReference>
<gene>
    <name evidence="13" type="ORF">DWX93_08635</name>
</gene>
<dbReference type="InterPro" id="IPR036890">
    <property type="entry name" value="HATPase_C_sf"/>
</dbReference>
<sequence length="899" mass="101913">MILLVQIICLCYTLYVLQEYATSGAYSRQHRLLPLLVGLIGVYNFYQVVLTLTGQTELFGRLKDMLLIQVLYLILIYIMDFLKIHIPYGVQWIMFCVLLALNVIVFMRYRQPEIYHIYFRIYLIGCTAAIVAMGTYAYLSRSLTMHEHQIANLLYIVLLVNAAAMGAEKFFTIPGNLLMLAATTGVCGAVHYLIQTDQLMDTGELLRERLYDDSDTAVVLLDTNFYCIDANRSGRSLFAGPMQLYERDSRRHRGYMQEAEELAKSIQEGKKSREIEKNGQYYQCQCTPVYYSGRLRGYILGAWDITSPKKETQLMQALKGKAEMQTARKSDFLAQMSHDLKSPLHAIIGITDILSSRKELTASDRALLLHIKGAGNSLVEQVNAILDYSRIEAGKFELMAECYRLDQVLEEVAHMCVINLQSKRVWFEACIQGEFPEKMYGDAMRVREILQNLLANAVKFTEEGEIRCVITCEAIRDSSDVMVRCRVSDTGTGMTSEQLRQGFDSYVSYAAESGQSGNGLGLSIVKELANRMGGSVRAESNGTRGTTITVEIRQKVCGSTLHDAVCYTTDSLLRESVVYTERIQPTWIYPGAHVLLADDMRINQEIFQELAAPWRFTLDVVRNGKEAVEAAARKEYQLIFLDQRMPEKNGDEAAKEIRQFCDIPMVLMTADITAELKNRNRRPEFTAYLDKPIDVSELKKVIETYLPVAERRDFLLHAQMNHGAYRRLLQTFLQETGSLAAELPGYVPEQLELFGTKVHGIKGASQQIGRQALSESAEIMEMAAKTENIRYMEKHMTEFLETIRHTLESVEDELKNLPQEIQGEGAATAEDIPEEKQQILAQLREAFDACDLNGIEQGLSRFARAHLTAEERELLTELHAAYENLDYEEGSELLSGRML</sequence>
<name>A0A395V714_9FIRM</name>
<evidence type="ECO:0000256" key="6">
    <source>
        <dbReference type="ARBA" id="ARBA00022777"/>
    </source>
</evidence>
<comment type="catalytic activity">
    <reaction evidence="1">
        <text>ATP + protein L-histidine = ADP + protein N-phospho-L-histidine.</text>
        <dbReference type="EC" id="2.7.13.3"/>
    </reaction>
</comment>
<evidence type="ECO:0000313" key="14">
    <source>
        <dbReference type="Proteomes" id="UP000266172"/>
    </source>
</evidence>
<dbReference type="InterPro" id="IPR036641">
    <property type="entry name" value="HPT_dom_sf"/>
</dbReference>
<dbReference type="CDD" id="cd00082">
    <property type="entry name" value="HisKA"/>
    <property type="match status" value="1"/>
</dbReference>
<dbReference type="InterPro" id="IPR004358">
    <property type="entry name" value="Sig_transdc_His_kin-like_C"/>
</dbReference>
<dbReference type="GO" id="GO:0005886">
    <property type="term" value="C:plasma membrane"/>
    <property type="evidence" value="ECO:0007669"/>
    <property type="project" value="TreeGrafter"/>
</dbReference>
<dbReference type="Gene3D" id="3.40.50.2300">
    <property type="match status" value="1"/>
</dbReference>
<evidence type="ECO:0000256" key="2">
    <source>
        <dbReference type="ARBA" id="ARBA00012438"/>
    </source>
</evidence>
<dbReference type="PROSITE" id="PS50110">
    <property type="entry name" value="RESPONSE_REGULATORY"/>
    <property type="match status" value="1"/>
</dbReference>
<protein>
    <recommendedName>
        <fullName evidence="3">Stage 0 sporulation protein A homolog</fullName>
        <ecNumber evidence="2">2.7.13.3</ecNumber>
    </recommendedName>
</protein>
<dbReference type="SUPFAM" id="SSF47226">
    <property type="entry name" value="Histidine-containing phosphotransfer domain, HPT domain"/>
    <property type="match status" value="1"/>
</dbReference>
<dbReference type="Proteomes" id="UP000266172">
    <property type="component" value="Unassembled WGS sequence"/>
</dbReference>
<evidence type="ECO:0000256" key="5">
    <source>
        <dbReference type="ARBA" id="ARBA00022679"/>
    </source>
</evidence>
<dbReference type="AlphaFoldDB" id="A0A395V714"/>
<evidence type="ECO:0000256" key="8">
    <source>
        <dbReference type="ARBA" id="ARBA00024867"/>
    </source>
</evidence>
<keyword evidence="6" id="KW-0418">Kinase</keyword>
<dbReference type="GO" id="GO:0000155">
    <property type="term" value="F:phosphorelay sensor kinase activity"/>
    <property type="evidence" value="ECO:0007669"/>
    <property type="project" value="InterPro"/>
</dbReference>
<feature type="transmembrane region" description="Helical" evidence="10">
    <location>
        <begin position="174"/>
        <end position="194"/>
    </location>
</feature>
<keyword evidence="5" id="KW-0808">Transferase</keyword>
<feature type="transmembrane region" description="Helical" evidence="10">
    <location>
        <begin position="34"/>
        <end position="54"/>
    </location>
</feature>
<dbReference type="SUPFAM" id="SSF52172">
    <property type="entry name" value="CheY-like"/>
    <property type="match status" value="1"/>
</dbReference>
<evidence type="ECO:0000256" key="9">
    <source>
        <dbReference type="PROSITE-ProRule" id="PRU00169"/>
    </source>
</evidence>
<reference evidence="13 14" key="1">
    <citation type="submission" date="2018-08" db="EMBL/GenBank/DDBJ databases">
        <title>A genome reference for cultivated species of the human gut microbiota.</title>
        <authorList>
            <person name="Zou Y."/>
            <person name="Xue W."/>
            <person name="Luo G."/>
        </authorList>
    </citation>
    <scope>NUCLEOTIDE SEQUENCE [LARGE SCALE GENOMIC DNA]</scope>
    <source>
        <strain evidence="13 14">AF22-12AC</strain>
    </source>
</reference>
<dbReference type="Gene3D" id="3.30.565.10">
    <property type="entry name" value="Histidine kinase-like ATPase, C-terminal domain"/>
    <property type="match status" value="1"/>
</dbReference>
<feature type="transmembrane region" description="Helical" evidence="10">
    <location>
        <begin position="121"/>
        <end position="138"/>
    </location>
</feature>
<dbReference type="Pfam" id="PF00072">
    <property type="entry name" value="Response_reg"/>
    <property type="match status" value="1"/>
</dbReference>
<dbReference type="InterPro" id="IPR036097">
    <property type="entry name" value="HisK_dim/P_sf"/>
</dbReference>
<dbReference type="Gene3D" id="1.10.287.130">
    <property type="match status" value="1"/>
</dbReference>
<evidence type="ECO:0000256" key="3">
    <source>
        <dbReference type="ARBA" id="ARBA00018672"/>
    </source>
</evidence>
<dbReference type="InterPro" id="IPR001789">
    <property type="entry name" value="Sig_transdc_resp-reg_receiver"/>
</dbReference>
<dbReference type="SUPFAM" id="SSF47384">
    <property type="entry name" value="Homodimeric domain of signal transducing histidine kinase"/>
    <property type="match status" value="1"/>
</dbReference>
<keyword evidence="7" id="KW-0902">Two-component regulatory system</keyword>
<evidence type="ECO:0000259" key="12">
    <source>
        <dbReference type="PROSITE" id="PS50110"/>
    </source>
</evidence>
<dbReference type="EMBL" id="QRVL01000005">
    <property type="protein sequence ID" value="RGS40832.1"/>
    <property type="molecule type" value="Genomic_DNA"/>
</dbReference>